<dbReference type="InterPro" id="IPR027598">
    <property type="entry name" value="Amphi-Trp_dom"/>
</dbReference>
<dbReference type="Pfam" id="PF20068">
    <property type="entry name" value="Amphi-Trp"/>
    <property type="match status" value="1"/>
</dbReference>
<dbReference type="RefSeq" id="WP_089788740.1">
    <property type="nucleotide sequence ID" value="NZ_FOKW01000007.1"/>
</dbReference>
<name>A0A1I1IPI5_NATHA</name>
<dbReference type="OrthoDB" id="166015at2157"/>
<dbReference type="NCBIfam" id="TIGR04354">
    <property type="entry name" value="amphi-Trp"/>
    <property type="match status" value="1"/>
</dbReference>
<evidence type="ECO:0000256" key="1">
    <source>
        <dbReference type="SAM" id="MobiDB-lite"/>
    </source>
</evidence>
<dbReference type="EMBL" id="FOKW01000007">
    <property type="protein sequence ID" value="SFC35150.1"/>
    <property type="molecule type" value="Genomic_DNA"/>
</dbReference>
<evidence type="ECO:0000313" key="4">
    <source>
        <dbReference type="Proteomes" id="UP000199161"/>
    </source>
</evidence>
<sequence length="95" mass="10223">MVETVSAEQVSPEEVAEKLRTIADELEDGDEATVRAGNKTVDLRPSDSIAYEVSVRERSSILRGQREAVTLKLGWRPPGATEEAAPDAGAEVEGE</sequence>
<dbReference type="Proteomes" id="UP000199161">
    <property type="component" value="Unassembled WGS sequence"/>
</dbReference>
<feature type="domain" description="Amphi-Trp" evidence="2">
    <location>
        <begin position="6"/>
        <end position="83"/>
    </location>
</feature>
<feature type="region of interest" description="Disordered" evidence="1">
    <location>
        <begin position="76"/>
        <end position="95"/>
    </location>
</feature>
<gene>
    <name evidence="3" type="ORF">SAMN05444422_107148</name>
</gene>
<evidence type="ECO:0000259" key="2">
    <source>
        <dbReference type="Pfam" id="PF20068"/>
    </source>
</evidence>
<reference evidence="4" key="1">
    <citation type="submission" date="2016-10" db="EMBL/GenBank/DDBJ databases">
        <authorList>
            <person name="Varghese N."/>
            <person name="Submissions S."/>
        </authorList>
    </citation>
    <scope>NUCLEOTIDE SEQUENCE [LARGE SCALE GENOMIC DNA]</scope>
    <source>
        <strain evidence="4">DSM 13078</strain>
    </source>
</reference>
<keyword evidence="4" id="KW-1185">Reference proteome</keyword>
<protein>
    <submittedName>
        <fullName evidence="3">Amphi-Trp domain-containing protein</fullName>
    </submittedName>
</protein>
<organism evidence="3 4">
    <name type="scientific">Natronobacterium haloterrestre</name>
    <name type="common">Halobiforma haloterrestris</name>
    <dbReference type="NCBI Taxonomy" id="148448"/>
    <lineage>
        <taxon>Archaea</taxon>
        <taxon>Methanobacteriati</taxon>
        <taxon>Methanobacteriota</taxon>
        <taxon>Stenosarchaea group</taxon>
        <taxon>Halobacteria</taxon>
        <taxon>Halobacteriales</taxon>
        <taxon>Natrialbaceae</taxon>
        <taxon>Natronobacterium</taxon>
    </lineage>
</organism>
<evidence type="ECO:0000313" key="3">
    <source>
        <dbReference type="EMBL" id="SFC35150.1"/>
    </source>
</evidence>
<dbReference type="AlphaFoldDB" id="A0A1I1IPI5"/>
<accession>A0A1I1IPI5</accession>
<proteinExistence type="predicted"/>